<dbReference type="UniPathway" id="UPA00241">
    <property type="reaction ID" value="UER00356"/>
</dbReference>
<evidence type="ECO:0000256" key="3">
    <source>
        <dbReference type="HAMAP-Rule" id="MF_00376"/>
    </source>
</evidence>
<dbReference type="PANTHER" id="PTHR10695:SF46">
    <property type="entry name" value="BIFUNCTIONAL COENZYME A SYNTHASE-RELATED"/>
    <property type="match status" value="1"/>
</dbReference>
<keyword evidence="6" id="KW-1185">Reference proteome</keyword>
<keyword evidence="3 5" id="KW-0808">Transferase</keyword>
<dbReference type="GO" id="GO:0005737">
    <property type="term" value="C:cytoplasm"/>
    <property type="evidence" value="ECO:0007669"/>
    <property type="project" value="UniProtKB-SubCell"/>
</dbReference>
<dbReference type="PANTHER" id="PTHR10695">
    <property type="entry name" value="DEPHOSPHO-COA KINASE-RELATED"/>
    <property type="match status" value="1"/>
</dbReference>
<protein>
    <recommendedName>
        <fullName evidence="3 4">Dephospho-CoA kinase</fullName>
        <ecNumber evidence="3 4">2.7.1.24</ecNumber>
    </recommendedName>
    <alternativeName>
        <fullName evidence="3">Dephosphocoenzyme A kinase</fullName>
    </alternativeName>
</protein>
<keyword evidence="3" id="KW-0173">Coenzyme A biosynthesis</keyword>
<comment type="caution">
    <text evidence="5">The sequence shown here is derived from an EMBL/GenBank/DDBJ whole genome shotgun (WGS) entry which is preliminary data.</text>
</comment>
<dbReference type="CDD" id="cd02022">
    <property type="entry name" value="DPCK"/>
    <property type="match status" value="1"/>
</dbReference>
<dbReference type="GO" id="GO:0004140">
    <property type="term" value="F:dephospho-CoA kinase activity"/>
    <property type="evidence" value="ECO:0007669"/>
    <property type="project" value="UniProtKB-UniRule"/>
</dbReference>
<dbReference type="OrthoDB" id="9812943at2"/>
<accession>A0A6I1MLJ5</accession>
<name>A0A6I1MLJ5_9CLOT</name>
<proteinExistence type="inferred from homology"/>
<comment type="pathway">
    <text evidence="3">Cofactor biosynthesis; coenzyme A biosynthesis; CoA from (R)-pantothenate: step 5/5.</text>
</comment>
<comment type="catalytic activity">
    <reaction evidence="3">
        <text>3'-dephospho-CoA + ATP = ADP + CoA + H(+)</text>
        <dbReference type="Rhea" id="RHEA:18245"/>
        <dbReference type="ChEBI" id="CHEBI:15378"/>
        <dbReference type="ChEBI" id="CHEBI:30616"/>
        <dbReference type="ChEBI" id="CHEBI:57287"/>
        <dbReference type="ChEBI" id="CHEBI:57328"/>
        <dbReference type="ChEBI" id="CHEBI:456216"/>
        <dbReference type="EC" id="2.7.1.24"/>
    </reaction>
</comment>
<evidence type="ECO:0000313" key="5">
    <source>
        <dbReference type="EMBL" id="MPQ44366.1"/>
    </source>
</evidence>
<evidence type="ECO:0000256" key="1">
    <source>
        <dbReference type="ARBA" id="ARBA00022741"/>
    </source>
</evidence>
<dbReference type="SUPFAM" id="SSF52540">
    <property type="entry name" value="P-loop containing nucleoside triphosphate hydrolases"/>
    <property type="match status" value="1"/>
</dbReference>
<comment type="function">
    <text evidence="3">Catalyzes the phosphorylation of the 3'-hydroxyl group of dephosphocoenzyme A to form coenzyme A.</text>
</comment>
<feature type="binding site" evidence="3">
    <location>
        <begin position="11"/>
        <end position="16"/>
    </location>
    <ligand>
        <name>ATP</name>
        <dbReference type="ChEBI" id="CHEBI:30616"/>
    </ligand>
</feature>
<sequence length="199" mass="23290">MIKIGLTGGICSGKSTISLMLKEAGFKIIDADIIAKEVLAKYPEILLKVRAEFGDNFFDWRGEFRRREFGNHIFRFPRERKKYEEIIIPYIKKDIISNFEELEKEGEVLVVLDGATLIENNFHEKMDMIVLVWVDENSQIQRIKFRDKLTQNEAINRINAQLSLDKKKEYANFIIDNSGNIMKTKEQILDLIDLLNLYK</sequence>
<dbReference type="NCBIfam" id="TIGR00152">
    <property type="entry name" value="dephospho-CoA kinase"/>
    <property type="match status" value="1"/>
</dbReference>
<evidence type="ECO:0000256" key="4">
    <source>
        <dbReference type="NCBIfam" id="TIGR00152"/>
    </source>
</evidence>
<dbReference type="HAMAP" id="MF_00376">
    <property type="entry name" value="Dephospho_CoA_kinase"/>
    <property type="match status" value="1"/>
</dbReference>
<dbReference type="Pfam" id="PF01121">
    <property type="entry name" value="CoaE"/>
    <property type="match status" value="1"/>
</dbReference>
<gene>
    <name evidence="3" type="primary">coaE</name>
    <name evidence="5" type="ORF">GBZ86_11420</name>
</gene>
<organism evidence="5 6">
    <name type="scientific">Clostridium tarantellae</name>
    <dbReference type="NCBI Taxonomy" id="39493"/>
    <lineage>
        <taxon>Bacteria</taxon>
        <taxon>Bacillati</taxon>
        <taxon>Bacillota</taxon>
        <taxon>Clostridia</taxon>
        <taxon>Eubacteriales</taxon>
        <taxon>Clostridiaceae</taxon>
        <taxon>Clostridium</taxon>
    </lineage>
</organism>
<evidence type="ECO:0000256" key="2">
    <source>
        <dbReference type="ARBA" id="ARBA00022840"/>
    </source>
</evidence>
<evidence type="ECO:0000313" key="6">
    <source>
        <dbReference type="Proteomes" id="UP000430345"/>
    </source>
</evidence>
<reference evidence="5 6" key="1">
    <citation type="submission" date="2019-10" db="EMBL/GenBank/DDBJ databases">
        <title>The Genome Sequence of Clostridium tarantellae Isolated from Fish Brain.</title>
        <authorList>
            <person name="Bano L."/>
            <person name="Kiel M."/>
            <person name="Sales G."/>
            <person name="Doxey A.C."/>
            <person name="Mansfield M.J."/>
            <person name="Schiavone M."/>
            <person name="Rossetto O."/>
            <person name="Pirazzini M."/>
            <person name="Dobrindt U."/>
            <person name="Montecucco C."/>
        </authorList>
    </citation>
    <scope>NUCLEOTIDE SEQUENCE [LARGE SCALE GENOMIC DNA]</scope>
    <source>
        <strain evidence="5 6">DSM 3997</strain>
    </source>
</reference>
<keyword evidence="3" id="KW-0963">Cytoplasm</keyword>
<dbReference type="PROSITE" id="PS51219">
    <property type="entry name" value="DPCK"/>
    <property type="match status" value="1"/>
</dbReference>
<keyword evidence="2 3" id="KW-0067">ATP-binding</keyword>
<dbReference type="AlphaFoldDB" id="A0A6I1MLJ5"/>
<dbReference type="GO" id="GO:0005524">
    <property type="term" value="F:ATP binding"/>
    <property type="evidence" value="ECO:0007669"/>
    <property type="project" value="UniProtKB-UniRule"/>
</dbReference>
<comment type="similarity">
    <text evidence="3">Belongs to the CoaE family.</text>
</comment>
<comment type="subcellular location">
    <subcellularLocation>
        <location evidence="3">Cytoplasm</location>
    </subcellularLocation>
</comment>
<dbReference type="InterPro" id="IPR027417">
    <property type="entry name" value="P-loop_NTPase"/>
</dbReference>
<dbReference type="EMBL" id="WHJC01000202">
    <property type="protein sequence ID" value="MPQ44366.1"/>
    <property type="molecule type" value="Genomic_DNA"/>
</dbReference>
<dbReference type="InterPro" id="IPR001977">
    <property type="entry name" value="Depp_CoAkinase"/>
</dbReference>
<dbReference type="EC" id="2.7.1.24" evidence="3 4"/>
<dbReference type="RefSeq" id="WP_152890776.1">
    <property type="nucleotide sequence ID" value="NZ_WHJC01000202.1"/>
</dbReference>
<dbReference type="Proteomes" id="UP000430345">
    <property type="component" value="Unassembled WGS sequence"/>
</dbReference>
<keyword evidence="3 5" id="KW-0418">Kinase</keyword>
<dbReference type="GO" id="GO:0015937">
    <property type="term" value="P:coenzyme A biosynthetic process"/>
    <property type="evidence" value="ECO:0007669"/>
    <property type="project" value="UniProtKB-UniRule"/>
</dbReference>
<keyword evidence="1 3" id="KW-0547">Nucleotide-binding</keyword>
<dbReference type="Gene3D" id="3.40.50.300">
    <property type="entry name" value="P-loop containing nucleotide triphosphate hydrolases"/>
    <property type="match status" value="1"/>
</dbReference>